<proteinExistence type="predicted"/>
<comment type="caution">
    <text evidence="2">The sequence shown here is derived from an EMBL/GenBank/DDBJ whole genome shotgun (WGS) entry which is preliminary data.</text>
</comment>
<feature type="compositionally biased region" description="Polar residues" evidence="1">
    <location>
        <begin position="114"/>
        <end position="142"/>
    </location>
</feature>
<feature type="region of interest" description="Disordered" evidence="1">
    <location>
        <begin position="114"/>
        <end position="146"/>
    </location>
</feature>
<dbReference type="EMBL" id="JACTNZ010000006">
    <property type="protein sequence ID" value="KAG5544054.1"/>
    <property type="molecule type" value="Genomic_DNA"/>
</dbReference>
<reference evidence="2 3" key="1">
    <citation type="submission" date="2020-08" db="EMBL/GenBank/DDBJ databases">
        <title>Plant Genome Project.</title>
        <authorList>
            <person name="Zhang R.-G."/>
        </authorList>
    </citation>
    <scope>NUCLEOTIDE SEQUENCE [LARGE SCALE GENOMIC DNA]</scope>
    <source>
        <strain evidence="2">WSP0</strain>
        <tissue evidence="2">Leaf</tissue>
    </source>
</reference>
<gene>
    <name evidence="2" type="ORF">RHGRI_016717</name>
</gene>
<sequence>MKALWDELNSLSTLLPCTCGHGKANAALQQQDRGMEFLQGLHGHYSGLRSQILLMDPFPNATKIYALVRQEEKQQEIHSSRPSITTPEAAALAVNSVVTNSAENKYVPVQNRANFSSNNRAPHQNHPSNRQNACSNQHNSGADNRRMGKTRMHCDYCDLDNHNIDTCYKLHGYPTDKPRNSRRNQSHSNSLSSGPSRANDRAMVTAPMVTQEQYNKILAMLSSEQITL</sequence>
<evidence type="ECO:0000313" key="3">
    <source>
        <dbReference type="Proteomes" id="UP000823749"/>
    </source>
</evidence>
<dbReference type="AlphaFoldDB" id="A0AAV6JV62"/>
<name>A0AAV6JV62_9ERIC</name>
<evidence type="ECO:0000256" key="1">
    <source>
        <dbReference type="SAM" id="MobiDB-lite"/>
    </source>
</evidence>
<feature type="region of interest" description="Disordered" evidence="1">
    <location>
        <begin position="174"/>
        <end position="200"/>
    </location>
</feature>
<dbReference type="PANTHER" id="PTHR34222">
    <property type="entry name" value="GAG_PRE-INTEGRS DOMAIN-CONTAINING PROTEIN"/>
    <property type="match status" value="1"/>
</dbReference>
<evidence type="ECO:0000313" key="2">
    <source>
        <dbReference type="EMBL" id="KAG5544054.1"/>
    </source>
</evidence>
<keyword evidence="3" id="KW-1185">Reference proteome</keyword>
<feature type="compositionally biased region" description="Low complexity" evidence="1">
    <location>
        <begin position="186"/>
        <end position="197"/>
    </location>
</feature>
<protein>
    <submittedName>
        <fullName evidence="2">Uncharacterized protein</fullName>
    </submittedName>
</protein>
<accession>A0AAV6JV62</accession>
<dbReference type="Proteomes" id="UP000823749">
    <property type="component" value="Chromosome 6"/>
</dbReference>
<dbReference type="PANTHER" id="PTHR34222:SF99">
    <property type="entry name" value="PROTEIN, PUTATIVE-RELATED"/>
    <property type="match status" value="1"/>
</dbReference>
<organism evidence="2 3">
    <name type="scientific">Rhododendron griersonianum</name>
    <dbReference type="NCBI Taxonomy" id="479676"/>
    <lineage>
        <taxon>Eukaryota</taxon>
        <taxon>Viridiplantae</taxon>
        <taxon>Streptophyta</taxon>
        <taxon>Embryophyta</taxon>
        <taxon>Tracheophyta</taxon>
        <taxon>Spermatophyta</taxon>
        <taxon>Magnoliopsida</taxon>
        <taxon>eudicotyledons</taxon>
        <taxon>Gunneridae</taxon>
        <taxon>Pentapetalae</taxon>
        <taxon>asterids</taxon>
        <taxon>Ericales</taxon>
        <taxon>Ericaceae</taxon>
        <taxon>Ericoideae</taxon>
        <taxon>Rhodoreae</taxon>
        <taxon>Rhododendron</taxon>
    </lineage>
</organism>